<evidence type="ECO:0000313" key="1">
    <source>
        <dbReference type="EMBL" id="AUB35182.1"/>
    </source>
</evidence>
<keyword evidence="2" id="KW-1185">Reference proteome</keyword>
<sequence>MTISDDAPSYLEAIALLPNGTLEKMKPLLRLGVGVWGCKGIGSSYDAARQVLLLI</sequence>
<dbReference type="EMBL" id="CP024785">
    <property type="protein sequence ID" value="AUB35182.1"/>
    <property type="molecule type" value="Genomic_DNA"/>
</dbReference>
<dbReference type="AlphaFoldDB" id="A0A2K8SIA1"/>
<organism evidence="1 2">
    <name type="scientific">Nostoc flagelliforme CCNUN1</name>
    <dbReference type="NCBI Taxonomy" id="2038116"/>
    <lineage>
        <taxon>Bacteria</taxon>
        <taxon>Bacillati</taxon>
        <taxon>Cyanobacteriota</taxon>
        <taxon>Cyanophyceae</taxon>
        <taxon>Nostocales</taxon>
        <taxon>Nostocaceae</taxon>
        <taxon>Nostoc</taxon>
    </lineage>
</organism>
<dbReference type="KEGG" id="nfl:COO91_01047"/>
<dbReference type="RefSeq" id="WP_157816329.1">
    <property type="nucleotide sequence ID" value="NZ_CAWNNC010000001.1"/>
</dbReference>
<reference evidence="1 2" key="1">
    <citation type="submission" date="2017-11" db="EMBL/GenBank/DDBJ databases">
        <title>Complete genome of a free-living desiccation-tolerant cyanobacterium and its photosynthetic adaptation to extreme terrestrial habitat.</title>
        <authorList>
            <person name="Shang J."/>
        </authorList>
    </citation>
    <scope>NUCLEOTIDE SEQUENCE [LARGE SCALE GENOMIC DNA]</scope>
    <source>
        <strain evidence="1 2">CCNUN1</strain>
    </source>
</reference>
<evidence type="ECO:0000313" key="2">
    <source>
        <dbReference type="Proteomes" id="UP000232003"/>
    </source>
</evidence>
<name>A0A2K8SIA1_9NOSO</name>
<gene>
    <name evidence="1" type="ORF">COO91_01047</name>
</gene>
<proteinExistence type="predicted"/>
<accession>A0A2K8SIA1</accession>
<dbReference type="Proteomes" id="UP000232003">
    <property type="component" value="Chromosome"/>
</dbReference>
<protein>
    <submittedName>
        <fullName evidence="1">Uncharacterized protein</fullName>
    </submittedName>
</protein>